<comment type="caution">
    <text evidence="1">The sequence shown here is derived from an EMBL/GenBank/DDBJ whole genome shotgun (WGS) entry which is preliminary data.</text>
</comment>
<reference evidence="1 2" key="2">
    <citation type="submission" date="2023-12" db="EMBL/GenBank/DDBJ databases">
        <authorList>
            <consortium name="Cladostephus spongiosus"/>
            <person name="Lorente B."/>
            <person name="Cabral C."/>
            <person name="Frias J."/>
            <person name="Faria J."/>
            <person name="Toubarro D."/>
        </authorList>
    </citation>
    <scope>NUCLEOTIDE SEQUENCE [LARGE SCALE GENOMIC DNA]</scope>
    <source>
        <strain evidence="1 2">ZMCS4</strain>
    </source>
</reference>
<organism evidence="1 2">
    <name type="scientific">Agarivorans aestuarii</name>
    <dbReference type="NCBI Taxonomy" id="1563703"/>
    <lineage>
        <taxon>Bacteria</taxon>
        <taxon>Pseudomonadati</taxon>
        <taxon>Pseudomonadota</taxon>
        <taxon>Gammaproteobacteria</taxon>
        <taxon>Alteromonadales</taxon>
        <taxon>Alteromonadaceae</taxon>
        <taxon>Agarivorans</taxon>
    </lineage>
</organism>
<proteinExistence type="predicted"/>
<gene>
    <name evidence="1" type="ORF">SNR37_002821</name>
</gene>
<sequence length="161" mass="18051">MTYSAFNKALLLNLIKDLINKIIYGGTRSFSPAERKLLLAVVGELTSTEGDLLEKQINAICLVQRQNKGRLTMAYYRKSVSIEKFPYQEYAHCLAKVTYKCYGKRMKVSIVLHEGGLQSIEGNVPKALSEIEEILSVQIHPSGFKSAIDALDQEEHGTNAW</sequence>
<keyword evidence="2" id="KW-1185">Reference proteome</keyword>
<accession>A0ABU7G1V8</accession>
<evidence type="ECO:0000313" key="2">
    <source>
        <dbReference type="Proteomes" id="UP001310248"/>
    </source>
</evidence>
<reference evidence="2" key="1">
    <citation type="submission" date="2023-07" db="EMBL/GenBank/DDBJ databases">
        <title>Draft genome sequence of Agarivorans aestuarii strain ZMCS4, a CAZymes producing bacteria isolated from the marine brown algae Clodostephus spongiosus.</title>
        <authorList>
            <person name="Lorente B."/>
            <person name="Cabral C."/>
            <person name="Frias J."/>
            <person name="Faria J."/>
            <person name="Toubarro D."/>
        </authorList>
    </citation>
    <scope>NUCLEOTIDE SEQUENCE [LARGE SCALE GENOMIC DNA]</scope>
    <source>
        <strain evidence="2">ZMCS4</strain>
    </source>
</reference>
<name>A0ABU7G1V8_9ALTE</name>
<dbReference type="Proteomes" id="UP001310248">
    <property type="component" value="Unassembled WGS sequence"/>
</dbReference>
<protein>
    <submittedName>
        <fullName evidence="1">Uncharacterized protein</fullName>
    </submittedName>
</protein>
<dbReference type="EMBL" id="JAYDYW010000005">
    <property type="protein sequence ID" value="MEE1673398.1"/>
    <property type="molecule type" value="Genomic_DNA"/>
</dbReference>
<evidence type="ECO:0000313" key="1">
    <source>
        <dbReference type="EMBL" id="MEE1673398.1"/>
    </source>
</evidence>